<gene>
    <name evidence="2" type="ORF">J2X19_000659</name>
</gene>
<feature type="transmembrane region" description="Helical" evidence="1">
    <location>
        <begin position="107"/>
        <end position="130"/>
    </location>
</feature>
<feature type="transmembrane region" description="Helical" evidence="1">
    <location>
        <begin position="29"/>
        <end position="51"/>
    </location>
</feature>
<accession>A0ABU2C3T8</accession>
<evidence type="ECO:0000313" key="2">
    <source>
        <dbReference type="EMBL" id="MDR7376001.1"/>
    </source>
</evidence>
<name>A0ABU2C3T8_9BURK</name>
<comment type="caution">
    <text evidence="2">The sequence shown here is derived from an EMBL/GenBank/DDBJ whole genome shotgun (WGS) entry which is preliminary data.</text>
</comment>
<evidence type="ECO:0000256" key="1">
    <source>
        <dbReference type="SAM" id="Phobius"/>
    </source>
</evidence>
<dbReference type="EMBL" id="JAVDXT010000001">
    <property type="protein sequence ID" value="MDR7376001.1"/>
    <property type="molecule type" value="Genomic_DNA"/>
</dbReference>
<feature type="transmembrane region" description="Helical" evidence="1">
    <location>
        <begin position="176"/>
        <end position="194"/>
    </location>
</feature>
<feature type="transmembrane region" description="Helical" evidence="1">
    <location>
        <begin position="260"/>
        <end position="281"/>
    </location>
</feature>
<keyword evidence="3" id="KW-1185">Reference proteome</keyword>
<dbReference type="Proteomes" id="UP001180487">
    <property type="component" value="Unassembled WGS sequence"/>
</dbReference>
<sequence>MMANTHALSLAGVPHTHWLFADYWLPNGWATAAFVVLSGYGIGWIFSATYDEPERSRLLRRRSAIVLAVMFASNAFFAAVKSVLLGHGAQTLTSQWWLGFFTLDTEWTISGVLLPTALVLLCGSAVIRWIRDAPWQTLLAIVLGHLAASMFAEQLATSDAARSWPVRFFLLEGFGGYPVLPFMANGFMGIWLGVQRHRDKQLWLNIVVVLMGLQLAAYLSTLEPHGQAWSLFRANVGAFGKFAWVLFCASLLSRLPLAPLTLPVALIGKYALASFILHRVVMQALSLGISDLGFVQLPVELHFATLWLGTLATTWVACIFWQRRNLSMPTLQREQLFPRDDYRTRQASLQDLQPFASPQKHCIARLRRFMALR</sequence>
<keyword evidence="1" id="KW-1133">Transmembrane helix</keyword>
<organism evidence="2 3">
    <name type="scientific">Rhodoferax ferrireducens</name>
    <dbReference type="NCBI Taxonomy" id="192843"/>
    <lineage>
        <taxon>Bacteria</taxon>
        <taxon>Pseudomonadati</taxon>
        <taxon>Pseudomonadota</taxon>
        <taxon>Betaproteobacteria</taxon>
        <taxon>Burkholderiales</taxon>
        <taxon>Comamonadaceae</taxon>
        <taxon>Rhodoferax</taxon>
    </lineage>
</organism>
<reference evidence="2 3" key="1">
    <citation type="submission" date="2023-07" db="EMBL/GenBank/DDBJ databases">
        <title>Sorghum-associated microbial communities from plants grown in Nebraska, USA.</title>
        <authorList>
            <person name="Schachtman D."/>
        </authorList>
    </citation>
    <scope>NUCLEOTIDE SEQUENCE [LARGE SCALE GENOMIC DNA]</scope>
    <source>
        <strain evidence="2 3">BE313</strain>
    </source>
</reference>
<evidence type="ECO:0000313" key="3">
    <source>
        <dbReference type="Proteomes" id="UP001180487"/>
    </source>
</evidence>
<feature type="transmembrane region" description="Helical" evidence="1">
    <location>
        <begin position="137"/>
        <end position="156"/>
    </location>
</feature>
<protein>
    <submittedName>
        <fullName evidence="2">Peptidoglycan/LPS O-acetylase OafA/YrhL</fullName>
    </submittedName>
</protein>
<feature type="transmembrane region" description="Helical" evidence="1">
    <location>
        <begin position="301"/>
        <end position="321"/>
    </location>
</feature>
<feature type="transmembrane region" description="Helical" evidence="1">
    <location>
        <begin position="231"/>
        <end position="253"/>
    </location>
</feature>
<keyword evidence="1" id="KW-0472">Membrane</keyword>
<feature type="transmembrane region" description="Helical" evidence="1">
    <location>
        <begin position="63"/>
        <end position="87"/>
    </location>
</feature>
<proteinExistence type="predicted"/>
<keyword evidence="1" id="KW-0812">Transmembrane</keyword>
<feature type="transmembrane region" description="Helical" evidence="1">
    <location>
        <begin position="201"/>
        <end position="219"/>
    </location>
</feature>